<keyword evidence="6" id="KW-1185">Reference proteome</keyword>
<dbReference type="PANTHER" id="PTHR43179">
    <property type="entry name" value="RHAMNOSYLTRANSFERASE WBBL"/>
    <property type="match status" value="1"/>
</dbReference>
<name>A0ABT4JSI3_9GAMM</name>
<proteinExistence type="inferred from homology"/>
<dbReference type="Gene3D" id="3.90.550.10">
    <property type="entry name" value="Spore Coat Polysaccharide Biosynthesis Protein SpsA, Chain A"/>
    <property type="match status" value="1"/>
</dbReference>
<evidence type="ECO:0000256" key="1">
    <source>
        <dbReference type="ARBA" id="ARBA00006739"/>
    </source>
</evidence>
<dbReference type="SUPFAM" id="SSF53756">
    <property type="entry name" value="UDP-Glycosyltransferase/glycogen phosphorylase"/>
    <property type="match status" value="1"/>
</dbReference>
<protein>
    <submittedName>
        <fullName evidence="5">Glycosyltransferase</fullName>
        <ecNumber evidence="5">2.4.-.-</ecNumber>
    </submittedName>
</protein>
<comment type="similarity">
    <text evidence="1">Belongs to the glycosyltransferase 2 family.</text>
</comment>
<accession>A0ABT4JSI3</accession>
<dbReference type="InterPro" id="IPR029044">
    <property type="entry name" value="Nucleotide-diphossugar_trans"/>
</dbReference>
<dbReference type="Gene3D" id="3.40.50.2000">
    <property type="entry name" value="Glycogen Phosphorylase B"/>
    <property type="match status" value="1"/>
</dbReference>
<feature type="domain" description="Glycosyltransferase 2-like" evidence="4">
    <location>
        <begin position="6"/>
        <end position="109"/>
    </location>
</feature>
<dbReference type="Pfam" id="PF00535">
    <property type="entry name" value="Glycos_transf_2"/>
    <property type="match status" value="1"/>
</dbReference>
<evidence type="ECO:0000313" key="6">
    <source>
        <dbReference type="Proteomes" id="UP001149719"/>
    </source>
</evidence>
<comment type="caution">
    <text evidence="5">The sequence shown here is derived from an EMBL/GenBank/DDBJ whole genome shotgun (WGS) entry which is preliminary data.</text>
</comment>
<dbReference type="Proteomes" id="UP001149719">
    <property type="component" value="Unassembled WGS sequence"/>
</dbReference>
<reference evidence="5" key="1">
    <citation type="submission" date="2022-12" db="EMBL/GenBank/DDBJ databases">
        <title>Marinomonas 15G1-11 sp. nov, isolated from marine algae.</title>
        <authorList>
            <person name="Butt M."/>
            <person name="Choi D.G."/>
            <person name="Kim J.M."/>
            <person name="Lee J.K."/>
            <person name="Baek J.H."/>
            <person name="Jeon C.O."/>
        </authorList>
    </citation>
    <scope>NUCLEOTIDE SEQUENCE</scope>
    <source>
        <strain evidence="5">15G1-11</strain>
    </source>
</reference>
<evidence type="ECO:0000259" key="4">
    <source>
        <dbReference type="Pfam" id="PF00535"/>
    </source>
</evidence>
<dbReference type="RefSeq" id="WP_269124044.1">
    <property type="nucleotide sequence ID" value="NZ_JAPUBN010000013.1"/>
</dbReference>
<organism evidence="5 6">
    <name type="scientific">Marinomonas phaeophyticola</name>
    <dbReference type="NCBI Taxonomy" id="3004091"/>
    <lineage>
        <taxon>Bacteria</taxon>
        <taxon>Pseudomonadati</taxon>
        <taxon>Pseudomonadota</taxon>
        <taxon>Gammaproteobacteria</taxon>
        <taxon>Oceanospirillales</taxon>
        <taxon>Oceanospirillaceae</taxon>
        <taxon>Marinomonas</taxon>
    </lineage>
</organism>
<dbReference type="GO" id="GO:0016757">
    <property type="term" value="F:glycosyltransferase activity"/>
    <property type="evidence" value="ECO:0007669"/>
    <property type="project" value="UniProtKB-KW"/>
</dbReference>
<dbReference type="EMBL" id="JAPUBN010000013">
    <property type="protein sequence ID" value="MCZ2721347.1"/>
    <property type="molecule type" value="Genomic_DNA"/>
</dbReference>
<dbReference type="InterPro" id="IPR001173">
    <property type="entry name" value="Glyco_trans_2-like"/>
</dbReference>
<sequence length="760" mass="86200">MTPVNIIIPVYRGLKDVQDCLESVYSANYKTPYEIIVIDDCSPEPAVSAYLKEEADKNNFTLLINEENLGFVATVNRGMQLHPERDVLLLNSDTVVANDWLDRIKACAYASEHVGTVTPFSNNATICSYPNFCQDNEFPQNGSVAELDTLFASCNAGESIAIPTGIGFCMYIRRACLDIVGYFDVDTFGKGYGEENDFCQRVIQHGWSNQFALDTFVLHTGNVSFGDEHNDLKHAALSKLAALHPTYEQQVQQHIFEDKAKPYRERVWLANLRYSQRPIVLHVSHNRGGGTLRFLEELSDDLRSQAHSLMLKPSTSKPGYLTLSQVQTHDAALSPEEKEFCLFFHAEDDKDALITLLSSLPLCALHYHHLIGLPNWTQSLGTMLSLPWFVSIHDYYMTCPQISLTDNTDKYCQEKGVDACNQCIKRNPQDNASDILSWRKQFQPFLNQATLCFAPSDDAKNRFATYFPDATIKTVYHQQGRYTGNAFSTHAETKKSADQPLNVLVIGALSKIKGADLLEELAVHCKNQQLNIQFTLTGYAYRRLLTLPDSNLHVEGAYREDALLQSIQDKIRDNKVDVIWFTALWPETFSYTLSTAIESGLPIVAPDIGAFPERLYQRNHTWIVPWESDTHHFADVFTHVKSTLQGTPLAEHSDATDTVIPEIYQSQVPFTEPRFQYQRDYLPLTKKVCFTSISTHSSQDIRQWIDATLTQQQPKQSFEDKTRVGLLGLLYTLRGMKIFSPILKLIPHTLQRRIKEKLVK</sequence>
<keyword evidence="2 5" id="KW-0328">Glycosyltransferase</keyword>
<evidence type="ECO:0000313" key="5">
    <source>
        <dbReference type="EMBL" id="MCZ2721347.1"/>
    </source>
</evidence>
<dbReference type="PANTHER" id="PTHR43179:SF12">
    <property type="entry name" value="GALACTOFURANOSYLTRANSFERASE GLFT2"/>
    <property type="match status" value="1"/>
</dbReference>
<dbReference type="SUPFAM" id="SSF53448">
    <property type="entry name" value="Nucleotide-diphospho-sugar transferases"/>
    <property type="match status" value="1"/>
</dbReference>
<dbReference type="EC" id="2.4.-.-" evidence="5"/>
<keyword evidence="3 5" id="KW-0808">Transferase</keyword>
<gene>
    <name evidence="5" type="ORF">O1D97_06715</name>
</gene>
<evidence type="ECO:0000256" key="3">
    <source>
        <dbReference type="ARBA" id="ARBA00022679"/>
    </source>
</evidence>
<evidence type="ECO:0000256" key="2">
    <source>
        <dbReference type="ARBA" id="ARBA00022676"/>
    </source>
</evidence>